<feature type="chain" id="PRO_5012058189" description="Peptidase S1 domain-containing protein" evidence="7">
    <location>
        <begin position="21"/>
        <end position="691"/>
    </location>
</feature>
<dbReference type="EMBL" id="MKHE01000005">
    <property type="protein sequence ID" value="OWK14785.1"/>
    <property type="molecule type" value="Genomic_DNA"/>
</dbReference>
<keyword evidence="4" id="KW-1015">Disulfide bond</keyword>
<dbReference type="SUPFAM" id="SSF50494">
    <property type="entry name" value="Trypsin-like serine proteases"/>
    <property type="match status" value="2"/>
</dbReference>
<keyword evidence="1" id="KW-0645">Protease</keyword>
<keyword evidence="10" id="KW-1185">Reference proteome</keyword>
<dbReference type="GO" id="GO:0004252">
    <property type="term" value="F:serine-type endopeptidase activity"/>
    <property type="evidence" value="ECO:0007669"/>
    <property type="project" value="InterPro"/>
</dbReference>
<reference evidence="9 10" key="1">
    <citation type="journal article" date="2018" name="Mol. Genet. Genomics">
        <title>The red deer Cervus elaphus genome CerEla1.0: sequencing, annotating, genes, and chromosomes.</title>
        <authorList>
            <person name="Bana N.A."/>
            <person name="Nyiri A."/>
            <person name="Nagy J."/>
            <person name="Frank K."/>
            <person name="Nagy T."/>
            <person name="Steger V."/>
            <person name="Schiller M."/>
            <person name="Lakatos P."/>
            <person name="Sugar L."/>
            <person name="Horn P."/>
            <person name="Barta E."/>
            <person name="Orosz L."/>
        </authorList>
    </citation>
    <scope>NUCLEOTIDE SEQUENCE [LARGE SCALE GENOMIC DNA]</scope>
    <source>
        <strain evidence="9">Hungarian</strain>
    </source>
</reference>
<evidence type="ECO:0000256" key="2">
    <source>
        <dbReference type="ARBA" id="ARBA00022801"/>
    </source>
</evidence>
<evidence type="ECO:0000256" key="3">
    <source>
        <dbReference type="ARBA" id="ARBA00022825"/>
    </source>
</evidence>
<keyword evidence="2" id="KW-0378">Hydrolase</keyword>
<evidence type="ECO:0000256" key="4">
    <source>
        <dbReference type="ARBA" id="ARBA00023157"/>
    </source>
</evidence>
<accession>A0A212D968</accession>
<evidence type="ECO:0000256" key="7">
    <source>
        <dbReference type="SAM" id="SignalP"/>
    </source>
</evidence>
<evidence type="ECO:0000259" key="8">
    <source>
        <dbReference type="PROSITE" id="PS50240"/>
    </source>
</evidence>
<comment type="similarity">
    <text evidence="5">Belongs to the peptidase S1 family. CLIP subfamily.</text>
</comment>
<feature type="region of interest" description="Disordered" evidence="6">
    <location>
        <begin position="569"/>
        <end position="608"/>
    </location>
</feature>
<dbReference type="Gene3D" id="2.40.10.10">
    <property type="entry name" value="Trypsin-like serine proteases"/>
    <property type="match status" value="3"/>
</dbReference>
<gene>
    <name evidence="9" type="ORF">Celaphus_00000554</name>
</gene>
<dbReference type="AlphaFoldDB" id="A0A212D968"/>
<dbReference type="GO" id="GO:0006508">
    <property type="term" value="P:proteolysis"/>
    <property type="evidence" value="ECO:0007669"/>
    <property type="project" value="UniProtKB-KW"/>
</dbReference>
<dbReference type="Pfam" id="PF00089">
    <property type="entry name" value="Trypsin"/>
    <property type="match status" value="2"/>
</dbReference>
<sequence>MGPAGCVFLLPLLLGISVCGRPAVFSGIVSGLEANVGQWPWQVSIRQGLSHVCAASLISKQWVLTVASCFRSKDPRKYEVLVGSLQVSGYQGPKTAIIPVSRIIPYPGVQGHAPSAIAVAELARPLSFSPLVLPICLPTSAVQLKNAASCWVTGWDNPGIFQSMTPPYTLKELQVHLIDLQTCKKYQKESLLRGAEPISEAMICSRLPVGQPGACIASRGDPLMCRVKDFWVLAGVMNWGSNCIGIDKPGVFTNIMCGRPVHSGRVVGGKDAAAMRWPWQVSLKFSNFHVCGGSLINDRTWIPFLYTVWLGSIDINNLGEGVIHHVSRMVIHPTYNNASGDIALLRLFTRVTYSSSILPICLSNVKKKQLIVPGSCWVTGWGKLREGDADNPTTLQEAEVPIIEHQICENIYNPLASFLPQAQPVIEESMVCAGDLNKGKDTCQGDSGGPLACQIDGIWILIGLSSWGIGCGTSFPGVYTNVTYYQKWIMSVISRAEVLGANNLDLSDFLFSIVLLSLALLGPSCAFGSNILPGQGSCQLEASFPKSGQCLPLYLKSSLLSLAKHPNLHSTSQSRGDWDPGWRRSGAAHLPEEHLPPQGHGDPRERPSGRTLIAKLHIHLLPPSAQSLAPAVPHTHPHPKASLEPLKVRHTEAEGQELTFNLHTNERPGPPSFPPITLLCIMKLLDIYFHL</sequence>
<dbReference type="FunFam" id="2.40.10.10:FF:000068">
    <property type="entry name" value="transmembrane protease serine 2"/>
    <property type="match status" value="1"/>
</dbReference>
<comment type="caution">
    <text evidence="9">The sequence shown here is derived from an EMBL/GenBank/DDBJ whole genome shotgun (WGS) entry which is preliminary data.</text>
</comment>
<evidence type="ECO:0000256" key="6">
    <source>
        <dbReference type="SAM" id="MobiDB-lite"/>
    </source>
</evidence>
<dbReference type="PROSITE" id="PS50240">
    <property type="entry name" value="TRYPSIN_DOM"/>
    <property type="match status" value="1"/>
</dbReference>
<feature type="domain" description="Peptidase S1" evidence="8">
    <location>
        <begin position="28"/>
        <end position="494"/>
    </location>
</feature>
<keyword evidence="3" id="KW-0720">Serine protease</keyword>
<dbReference type="OrthoDB" id="10002959at2759"/>
<name>A0A212D968_CEREH</name>
<dbReference type="InterPro" id="IPR009003">
    <property type="entry name" value="Peptidase_S1_PA"/>
</dbReference>
<dbReference type="Proteomes" id="UP000242450">
    <property type="component" value="Chromosome 5"/>
</dbReference>
<dbReference type="SMART" id="SM00020">
    <property type="entry name" value="Tryp_SPc"/>
    <property type="match status" value="2"/>
</dbReference>
<dbReference type="CDD" id="cd00190">
    <property type="entry name" value="Tryp_SPc"/>
    <property type="match status" value="2"/>
</dbReference>
<proteinExistence type="inferred from homology"/>
<evidence type="ECO:0000313" key="9">
    <source>
        <dbReference type="EMBL" id="OWK14785.1"/>
    </source>
</evidence>
<dbReference type="PROSITE" id="PS00135">
    <property type="entry name" value="TRYPSIN_SER"/>
    <property type="match status" value="1"/>
</dbReference>
<dbReference type="FunFam" id="2.40.10.10:FF:000002">
    <property type="entry name" value="Transmembrane protease serine"/>
    <property type="match status" value="1"/>
</dbReference>
<evidence type="ECO:0000256" key="1">
    <source>
        <dbReference type="ARBA" id="ARBA00022670"/>
    </source>
</evidence>
<dbReference type="PANTHER" id="PTHR24253">
    <property type="entry name" value="TRANSMEMBRANE PROTEASE SERINE"/>
    <property type="match status" value="1"/>
</dbReference>
<keyword evidence="7" id="KW-0732">Signal</keyword>
<organism evidence="9 10">
    <name type="scientific">Cervus elaphus hippelaphus</name>
    <name type="common">European red deer</name>
    <dbReference type="NCBI Taxonomy" id="46360"/>
    <lineage>
        <taxon>Eukaryota</taxon>
        <taxon>Metazoa</taxon>
        <taxon>Chordata</taxon>
        <taxon>Craniata</taxon>
        <taxon>Vertebrata</taxon>
        <taxon>Euteleostomi</taxon>
        <taxon>Mammalia</taxon>
        <taxon>Eutheria</taxon>
        <taxon>Laurasiatheria</taxon>
        <taxon>Artiodactyla</taxon>
        <taxon>Ruminantia</taxon>
        <taxon>Pecora</taxon>
        <taxon>Cervidae</taxon>
        <taxon>Cervinae</taxon>
        <taxon>Cervus</taxon>
    </lineage>
</organism>
<evidence type="ECO:0000313" key="10">
    <source>
        <dbReference type="Proteomes" id="UP000242450"/>
    </source>
</evidence>
<feature type="compositionally biased region" description="Basic and acidic residues" evidence="6">
    <location>
        <begin position="590"/>
        <end position="608"/>
    </location>
</feature>
<feature type="non-terminal residue" evidence="9">
    <location>
        <position position="691"/>
    </location>
</feature>
<dbReference type="InterPro" id="IPR001254">
    <property type="entry name" value="Trypsin_dom"/>
</dbReference>
<dbReference type="InterPro" id="IPR043504">
    <property type="entry name" value="Peptidase_S1_PA_chymotrypsin"/>
</dbReference>
<evidence type="ECO:0000256" key="5">
    <source>
        <dbReference type="ARBA" id="ARBA00024195"/>
    </source>
</evidence>
<dbReference type="InterPro" id="IPR033116">
    <property type="entry name" value="TRYPSIN_SER"/>
</dbReference>
<feature type="signal peptide" evidence="7">
    <location>
        <begin position="1"/>
        <end position="20"/>
    </location>
</feature>
<dbReference type="PANTHER" id="PTHR24253:SF162">
    <property type="entry name" value="SERINE PROTEASE 48"/>
    <property type="match status" value="1"/>
</dbReference>
<dbReference type="FunFam" id="2.40.10.10:FF:000003">
    <property type="entry name" value="Transmembrane serine protease 3"/>
    <property type="match status" value="1"/>
</dbReference>
<protein>
    <recommendedName>
        <fullName evidence="8">Peptidase S1 domain-containing protein</fullName>
    </recommendedName>
</protein>